<sequence length="188" mass="20721">MYGDERQKPLENLVSPAAGSRMLPNVCSGLDEDDRLAQVPPSVSEAWPLLSPLQGKKGVIGEANDVFRTLRRDGPSPRDGHRIKRLQMIEGMKDFSPSSGGLIIQISVSSESDESSDDSSDFHSEWKEEKEEVATTMKGDNLGFPIRSGVGARKLNHMAKNRDLVVFKKGDGDLSQEKESFGTRKQMC</sequence>
<evidence type="ECO:0000256" key="1">
    <source>
        <dbReference type="SAM" id="MobiDB-lite"/>
    </source>
</evidence>
<organism evidence="2 3">
    <name type="scientific">Pisum sativum</name>
    <name type="common">Garden pea</name>
    <name type="synonym">Lathyrus oleraceus</name>
    <dbReference type="NCBI Taxonomy" id="3888"/>
    <lineage>
        <taxon>Eukaryota</taxon>
        <taxon>Viridiplantae</taxon>
        <taxon>Streptophyta</taxon>
        <taxon>Embryophyta</taxon>
        <taxon>Tracheophyta</taxon>
        <taxon>Spermatophyta</taxon>
        <taxon>Magnoliopsida</taxon>
        <taxon>eudicotyledons</taxon>
        <taxon>Gunneridae</taxon>
        <taxon>Pentapetalae</taxon>
        <taxon>rosids</taxon>
        <taxon>fabids</taxon>
        <taxon>Fabales</taxon>
        <taxon>Fabaceae</taxon>
        <taxon>Papilionoideae</taxon>
        <taxon>50 kb inversion clade</taxon>
        <taxon>NPAAA clade</taxon>
        <taxon>Hologalegina</taxon>
        <taxon>IRL clade</taxon>
        <taxon>Fabeae</taxon>
        <taxon>Lathyrus</taxon>
    </lineage>
</organism>
<evidence type="ECO:0000313" key="2">
    <source>
        <dbReference type="EMBL" id="KAI5394244.1"/>
    </source>
</evidence>
<dbReference type="Proteomes" id="UP001058974">
    <property type="component" value="Chromosome 6"/>
</dbReference>
<protein>
    <submittedName>
        <fullName evidence="2">Uncharacterized protein</fullName>
    </submittedName>
</protein>
<gene>
    <name evidence="2" type="ORF">KIW84_061080</name>
</gene>
<proteinExistence type="predicted"/>
<accession>A0A9D4W1E5</accession>
<comment type="caution">
    <text evidence="2">The sequence shown here is derived from an EMBL/GenBank/DDBJ whole genome shotgun (WGS) entry which is preliminary data.</text>
</comment>
<evidence type="ECO:0000313" key="3">
    <source>
        <dbReference type="Proteomes" id="UP001058974"/>
    </source>
</evidence>
<keyword evidence="3" id="KW-1185">Reference proteome</keyword>
<name>A0A9D4W1E5_PEA</name>
<dbReference type="Gramene" id="Psat06G0108000-T1">
    <property type="protein sequence ID" value="KAI5394244.1"/>
    <property type="gene ID" value="KIW84_061080"/>
</dbReference>
<dbReference type="AlphaFoldDB" id="A0A9D4W1E5"/>
<dbReference type="EMBL" id="JAMSHJ010000006">
    <property type="protein sequence ID" value="KAI5394244.1"/>
    <property type="molecule type" value="Genomic_DNA"/>
</dbReference>
<reference evidence="2 3" key="1">
    <citation type="journal article" date="2022" name="Nat. Genet.">
        <title>Improved pea reference genome and pan-genome highlight genomic features and evolutionary characteristics.</title>
        <authorList>
            <person name="Yang T."/>
            <person name="Liu R."/>
            <person name="Luo Y."/>
            <person name="Hu S."/>
            <person name="Wang D."/>
            <person name="Wang C."/>
            <person name="Pandey M.K."/>
            <person name="Ge S."/>
            <person name="Xu Q."/>
            <person name="Li N."/>
            <person name="Li G."/>
            <person name="Huang Y."/>
            <person name="Saxena R.K."/>
            <person name="Ji Y."/>
            <person name="Li M."/>
            <person name="Yan X."/>
            <person name="He Y."/>
            <person name="Liu Y."/>
            <person name="Wang X."/>
            <person name="Xiang C."/>
            <person name="Varshney R.K."/>
            <person name="Ding H."/>
            <person name="Gao S."/>
            <person name="Zong X."/>
        </authorList>
    </citation>
    <scope>NUCLEOTIDE SEQUENCE [LARGE SCALE GENOMIC DNA]</scope>
    <source>
        <strain evidence="2 3">cv. Zhongwan 6</strain>
    </source>
</reference>
<feature type="region of interest" description="Disordered" evidence="1">
    <location>
        <begin position="108"/>
        <end position="128"/>
    </location>
</feature>